<name>A0A7S4DXU1_9EUKA</name>
<evidence type="ECO:0000313" key="1">
    <source>
        <dbReference type="EMBL" id="CAE0677651.1"/>
    </source>
</evidence>
<organism evidence="1">
    <name type="scientific">Lotharella globosa</name>
    <dbReference type="NCBI Taxonomy" id="91324"/>
    <lineage>
        <taxon>Eukaryota</taxon>
        <taxon>Sar</taxon>
        <taxon>Rhizaria</taxon>
        <taxon>Cercozoa</taxon>
        <taxon>Chlorarachniophyceae</taxon>
        <taxon>Lotharella</taxon>
    </lineage>
</organism>
<sequence>MSMRSASEMERLARNALNLDLKKKKKLSCFPKYVKNQLGNIKKKTDGETYANYVDDSLQLLIQIGFIIDRPSLEIREWQTVSVRCHFIGGHCHLVTSDDDIHCEASLLPYLCLLQDRFLG</sequence>
<proteinExistence type="predicted"/>
<gene>
    <name evidence="1" type="ORF">LGLO00237_LOCUS29432</name>
</gene>
<reference evidence="1" key="1">
    <citation type="submission" date="2021-01" db="EMBL/GenBank/DDBJ databases">
        <authorList>
            <person name="Corre E."/>
            <person name="Pelletier E."/>
            <person name="Niang G."/>
            <person name="Scheremetjew M."/>
            <person name="Finn R."/>
            <person name="Kale V."/>
            <person name="Holt S."/>
            <person name="Cochrane G."/>
            <person name="Meng A."/>
            <person name="Brown T."/>
            <person name="Cohen L."/>
        </authorList>
    </citation>
    <scope>NUCLEOTIDE SEQUENCE</scope>
    <source>
        <strain evidence="1">CCCM811</strain>
    </source>
</reference>
<dbReference type="EMBL" id="HBIV01041820">
    <property type="protein sequence ID" value="CAE0677651.1"/>
    <property type="molecule type" value="Transcribed_RNA"/>
</dbReference>
<protein>
    <submittedName>
        <fullName evidence="1">Uncharacterized protein</fullName>
    </submittedName>
</protein>
<dbReference type="AlphaFoldDB" id="A0A7S4DXU1"/>
<accession>A0A7S4DXU1</accession>